<evidence type="ECO:0000313" key="6">
    <source>
        <dbReference type="Proteomes" id="UP000539175"/>
    </source>
</evidence>
<keyword evidence="6" id="KW-1185">Reference proteome</keyword>
<dbReference type="Gene3D" id="3.40.50.1820">
    <property type="entry name" value="alpha/beta hydrolase"/>
    <property type="match status" value="1"/>
</dbReference>
<dbReference type="AlphaFoldDB" id="A0A7X0EHW2"/>
<comment type="caution">
    <text evidence="5">The sequence shown here is derived from an EMBL/GenBank/DDBJ whole genome shotgun (WGS) entry which is preliminary data.</text>
</comment>
<evidence type="ECO:0000256" key="2">
    <source>
        <dbReference type="ARBA" id="ARBA00022801"/>
    </source>
</evidence>
<dbReference type="InterPro" id="IPR002018">
    <property type="entry name" value="CarbesteraseB"/>
</dbReference>
<protein>
    <recommendedName>
        <fullName evidence="3">Carboxylic ester hydrolase</fullName>
        <ecNumber evidence="3">3.1.1.-</ecNumber>
    </recommendedName>
</protein>
<proteinExistence type="inferred from homology"/>
<evidence type="ECO:0000256" key="3">
    <source>
        <dbReference type="RuleBase" id="RU361235"/>
    </source>
</evidence>
<comment type="similarity">
    <text evidence="1 3">Belongs to the type-B carboxylesterase/lipase family.</text>
</comment>
<dbReference type="EMBL" id="JACIIZ010000024">
    <property type="protein sequence ID" value="MBB6255104.1"/>
    <property type="molecule type" value="Genomic_DNA"/>
</dbReference>
<dbReference type="SUPFAM" id="SSF53474">
    <property type="entry name" value="alpha/beta-Hydrolases"/>
    <property type="match status" value="1"/>
</dbReference>
<dbReference type="GO" id="GO:0016787">
    <property type="term" value="F:hydrolase activity"/>
    <property type="evidence" value="ECO:0007669"/>
    <property type="project" value="UniProtKB-KW"/>
</dbReference>
<evidence type="ECO:0000256" key="1">
    <source>
        <dbReference type="ARBA" id="ARBA00005964"/>
    </source>
</evidence>
<dbReference type="InterPro" id="IPR050309">
    <property type="entry name" value="Type-B_Carboxylest/Lipase"/>
</dbReference>
<dbReference type="PROSITE" id="PS00122">
    <property type="entry name" value="CARBOXYLESTERASE_B_1"/>
    <property type="match status" value="1"/>
</dbReference>
<keyword evidence="2 3" id="KW-0378">Hydrolase</keyword>
<evidence type="ECO:0000313" key="5">
    <source>
        <dbReference type="EMBL" id="MBB6255104.1"/>
    </source>
</evidence>
<gene>
    <name evidence="5" type="ORF">FHS74_005703</name>
</gene>
<reference evidence="5 6" key="1">
    <citation type="submission" date="2020-08" db="EMBL/GenBank/DDBJ databases">
        <title>Genomic Encyclopedia of Type Strains, Phase IV (KMG-IV): sequencing the most valuable type-strain genomes for metagenomic binning, comparative biology and taxonomic classification.</title>
        <authorList>
            <person name="Goeker M."/>
        </authorList>
    </citation>
    <scope>NUCLEOTIDE SEQUENCE [LARGE SCALE GENOMIC DNA]</scope>
    <source>
        <strain evidence="5 6">DSM 22198</strain>
    </source>
</reference>
<dbReference type="InterPro" id="IPR019826">
    <property type="entry name" value="Carboxylesterase_B_AS"/>
</dbReference>
<dbReference type="Pfam" id="PF00135">
    <property type="entry name" value="COesterase"/>
    <property type="match status" value="1"/>
</dbReference>
<evidence type="ECO:0000259" key="4">
    <source>
        <dbReference type="Pfam" id="PF00135"/>
    </source>
</evidence>
<feature type="domain" description="Carboxylesterase type B" evidence="4">
    <location>
        <begin position="13"/>
        <end position="468"/>
    </location>
</feature>
<dbReference type="EC" id="3.1.1.-" evidence="3"/>
<organism evidence="5 6">
    <name type="scientific">Nitrospirillum iridis</name>
    <dbReference type="NCBI Taxonomy" id="765888"/>
    <lineage>
        <taxon>Bacteria</taxon>
        <taxon>Pseudomonadati</taxon>
        <taxon>Pseudomonadota</taxon>
        <taxon>Alphaproteobacteria</taxon>
        <taxon>Rhodospirillales</taxon>
        <taxon>Azospirillaceae</taxon>
        <taxon>Nitrospirillum</taxon>
    </lineage>
</organism>
<sequence length="510" mass="54934">MGGVRNQDEDGLLVTTPAGRVRGVVRDGVRVWRGIPFAAPPVGDRRFRAPQPVEPWPGVRDASEFGAIPMQKRGFEAMGGAGEATPMAEDSLTINVTAPLAPAQRPRPVVVWIYGGAFALGGSRSELFRGDRLVTTGDVVFVSFNYRLGLFGFNDFSPWSTPDHPIDGNLGLRDQIAALRWVQGTIAAFGGDPGNVTIAGHSAGATSVLSLMCAPPAAGLFHRAFAMSAAGYSVFGRARHAVLAREILGSLGLDPADAAATGQALKRLPADQLVAAASRLFYEIAPDAYPGILAATPVIDGDVLPRHPVDAFREGTAHPVPLVIGTMFREAAILDKGLPLMPSRVSRLEAMFRATDPGIRDRIAAVYPGYPSRKTAVDIAGDFTFWAPSVLMADGHSRRADTWVYRFDYATPLARLAFGGATHALDLPMLFGTTGEGDLGRLDLFRRRRSKAVSQRFQDAFLAFAHGRAPGWSRYDEGARLTRIFDTTDREESDPGRQRRIAWGDYRGPG</sequence>
<dbReference type="RefSeq" id="WP_184807620.1">
    <property type="nucleotide sequence ID" value="NZ_JACIIZ010000024.1"/>
</dbReference>
<dbReference type="InterPro" id="IPR029058">
    <property type="entry name" value="AB_hydrolase_fold"/>
</dbReference>
<dbReference type="Proteomes" id="UP000539175">
    <property type="component" value="Unassembled WGS sequence"/>
</dbReference>
<accession>A0A7X0EHW2</accession>
<name>A0A7X0EHW2_9PROT</name>
<dbReference type="PANTHER" id="PTHR11559">
    <property type="entry name" value="CARBOXYLESTERASE"/>
    <property type="match status" value="1"/>
</dbReference>